<protein>
    <submittedName>
        <fullName evidence="2">Uncharacterized protein</fullName>
    </submittedName>
</protein>
<dbReference type="Proteomes" id="UP001140510">
    <property type="component" value="Unassembled WGS sequence"/>
</dbReference>
<evidence type="ECO:0000256" key="1">
    <source>
        <dbReference type="SAM" id="MobiDB-lite"/>
    </source>
</evidence>
<gene>
    <name evidence="2" type="ORF">N0V91_001247</name>
</gene>
<feature type="compositionally biased region" description="Polar residues" evidence="1">
    <location>
        <begin position="1"/>
        <end position="19"/>
    </location>
</feature>
<sequence length="82" mass="9270">MTDSADNNDRQAATSSLELQKSDNELEEQRFNEATDEAQLGRMLAFRINLCNGWDPEIIEEADLDVRLSVTRNLTVVDGLRT</sequence>
<proteinExistence type="predicted"/>
<dbReference type="AlphaFoldDB" id="A0A9W8ZKV8"/>
<evidence type="ECO:0000313" key="2">
    <source>
        <dbReference type="EMBL" id="KAJ4411463.1"/>
    </source>
</evidence>
<feature type="compositionally biased region" description="Basic and acidic residues" evidence="1">
    <location>
        <begin position="20"/>
        <end position="29"/>
    </location>
</feature>
<dbReference type="EMBL" id="JAPEVA010000005">
    <property type="protein sequence ID" value="KAJ4411463.1"/>
    <property type="molecule type" value="Genomic_DNA"/>
</dbReference>
<keyword evidence="3" id="KW-1185">Reference proteome</keyword>
<evidence type="ECO:0000313" key="3">
    <source>
        <dbReference type="Proteomes" id="UP001140510"/>
    </source>
</evidence>
<feature type="region of interest" description="Disordered" evidence="1">
    <location>
        <begin position="1"/>
        <end position="29"/>
    </location>
</feature>
<name>A0A9W8ZKV8_9PLEO</name>
<reference evidence="2" key="1">
    <citation type="submission" date="2022-10" db="EMBL/GenBank/DDBJ databases">
        <title>Tapping the CABI collections for fungal endophytes: first genome assemblies for Collariella, Neodidymelliopsis, Ascochyta clinopodiicola, Didymella pomorum, Didymosphaeria variabile, Neocosmospora piperis and Neocucurbitaria cava.</title>
        <authorList>
            <person name="Hill R."/>
        </authorList>
    </citation>
    <scope>NUCLEOTIDE SEQUENCE</scope>
    <source>
        <strain evidence="2">IMI 355091</strain>
    </source>
</reference>
<organism evidence="2 3">
    <name type="scientific">Didymella pomorum</name>
    <dbReference type="NCBI Taxonomy" id="749634"/>
    <lineage>
        <taxon>Eukaryota</taxon>
        <taxon>Fungi</taxon>
        <taxon>Dikarya</taxon>
        <taxon>Ascomycota</taxon>
        <taxon>Pezizomycotina</taxon>
        <taxon>Dothideomycetes</taxon>
        <taxon>Pleosporomycetidae</taxon>
        <taxon>Pleosporales</taxon>
        <taxon>Pleosporineae</taxon>
        <taxon>Didymellaceae</taxon>
        <taxon>Didymella</taxon>
    </lineage>
</organism>
<accession>A0A9W8ZKV8</accession>
<comment type="caution">
    <text evidence="2">The sequence shown here is derived from an EMBL/GenBank/DDBJ whole genome shotgun (WGS) entry which is preliminary data.</text>
</comment>